<gene>
    <name evidence="1" type="ORF">CT690_12535</name>
</gene>
<evidence type="ECO:0000313" key="2">
    <source>
        <dbReference type="Proteomes" id="UP000248196"/>
    </source>
</evidence>
<dbReference type="Proteomes" id="UP000248196">
    <property type="component" value="Unassembled WGS sequence"/>
</dbReference>
<name>A0A318P0C7_SERPL</name>
<sequence>MVNFDEMVIHEEMKDVILFLIGRREQGMSHPSLDRFFNLHKADKKYESYNTKLISDTKVLISQGAIVSGYKKGPNWKEPKFVAEKKYGIE</sequence>
<evidence type="ECO:0008006" key="3">
    <source>
        <dbReference type="Google" id="ProtNLM"/>
    </source>
</evidence>
<dbReference type="RefSeq" id="WP_041416712.1">
    <property type="nucleotide sequence ID" value="NZ_CAMKNT010000004.1"/>
</dbReference>
<evidence type="ECO:0000313" key="1">
    <source>
        <dbReference type="EMBL" id="PYD38588.1"/>
    </source>
</evidence>
<comment type="caution">
    <text evidence="1">The sequence shown here is derived from an EMBL/GenBank/DDBJ whole genome shotgun (WGS) entry which is preliminary data.</text>
</comment>
<protein>
    <recommendedName>
        <fullName evidence="3">Immunity protein</fullName>
    </recommendedName>
</protein>
<dbReference type="EMBL" id="PESE01000003">
    <property type="protein sequence ID" value="PYD38588.1"/>
    <property type="molecule type" value="Genomic_DNA"/>
</dbReference>
<reference evidence="1 2" key="1">
    <citation type="submission" date="2017-11" db="EMBL/GenBank/DDBJ databases">
        <title>Genome sequence of the oocydin A producing rhizobacterium Serratia plymuthica 4Rx5.</title>
        <authorList>
            <person name="Matilla M.A."/>
            <person name="Udaondo Z."/>
            <person name="Salmond G.P.C."/>
        </authorList>
    </citation>
    <scope>NUCLEOTIDE SEQUENCE [LARGE SCALE GENOMIC DNA]</scope>
    <source>
        <strain evidence="1 2">4Rx5</strain>
    </source>
</reference>
<organism evidence="1 2">
    <name type="scientific">Serratia plymuthica</name>
    <dbReference type="NCBI Taxonomy" id="82996"/>
    <lineage>
        <taxon>Bacteria</taxon>
        <taxon>Pseudomonadati</taxon>
        <taxon>Pseudomonadota</taxon>
        <taxon>Gammaproteobacteria</taxon>
        <taxon>Enterobacterales</taxon>
        <taxon>Yersiniaceae</taxon>
        <taxon>Serratia</taxon>
    </lineage>
</organism>
<dbReference type="AlphaFoldDB" id="A0A318P0C7"/>
<dbReference type="OrthoDB" id="6922063at2"/>
<accession>A0A318P0C7</accession>
<proteinExistence type="predicted"/>